<dbReference type="EMBL" id="JAQIZT010000016">
    <property type="protein sequence ID" value="KAJ6968325.1"/>
    <property type="molecule type" value="Genomic_DNA"/>
</dbReference>
<evidence type="ECO:0000256" key="1">
    <source>
        <dbReference type="SAM" id="Phobius"/>
    </source>
</evidence>
<evidence type="ECO:0000313" key="3">
    <source>
        <dbReference type="Proteomes" id="UP001164929"/>
    </source>
</evidence>
<dbReference type="Proteomes" id="UP001164929">
    <property type="component" value="Chromosome 16"/>
</dbReference>
<keyword evidence="1" id="KW-0812">Transmembrane</keyword>
<organism evidence="2 3">
    <name type="scientific">Populus alba x Populus x berolinensis</name>
    <dbReference type="NCBI Taxonomy" id="444605"/>
    <lineage>
        <taxon>Eukaryota</taxon>
        <taxon>Viridiplantae</taxon>
        <taxon>Streptophyta</taxon>
        <taxon>Embryophyta</taxon>
        <taxon>Tracheophyta</taxon>
        <taxon>Spermatophyta</taxon>
        <taxon>Magnoliopsida</taxon>
        <taxon>eudicotyledons</taxon>
        <taxon>Gunneridae</taxon>
        <taxon>Pentapetalae</taxon>
        <taxon>rosids</taxon>
        <taxon>fabids</taxon>
        <taxon>Malpighiales</taxon>
        <taxon>Salicaceae</taxon>
        <taxon>Saliceae</taxon>
        <taxon>Populus</taxon>
    </lineage>
</organism>
<protein>
    <submittedName>
        <fullName evidence="2">Uncharacterized protein</fullName>
    </submittedName>
</protein>
<keyword evidence="3" id="KW-1185">Reference proteome</keyword>
<evidence type="ECO:0000313" key="2">
    <source>
        <dbReference type="EMBL" id="KAJ6968325.1"/>
    </source>
</evidence>
<sequence length="93" mass="11461">METISLTSDNNYYNTEKSNNIRNMIRCEKIIARMFSLLYDLSYNLYRILVICEYFAYYILVYEKIMILMGRKYFFDFVFIEITREVQYIYNTS</sequence>
<feature type="transmembrane region" description="Helical" evidence="1">
    <location>
        <begin position="44"/>
        <end position="62"/>
    </location>
</feature>
<name>A0AAD6LJU0_9ROSI</name>
<proteinExistence type="predicted"/>
<comment type="caution">
    <text evidence="2">The sequence shown here is derived from an EMBL/GenBank/DDBJ whole genome shotgun (WGS) entry which is preliminary data.</text>
</comment>
<dbReference type="AlphaFoldDB" id="A0AAD6LJU0"/>
<keyword evidence="1" id="KW-1133">Transmembrane helix</keyword>
<keyword evidence="1" id="KW-0472">Membrane</keyword>
<accession>A0AAD6LJU0</accession>
<reference evidence="2 3" key="1">
    <citation type="journal article" date="2023" name="Mol. Ecol. Resour.">
        <title>Chromosome-level genome assembly of a triploid poplar Populus alba 'Berolinensis'.</title>
        <authorList>
            <person name="Chen S."/>
            <person name="Yu Y."/>
            <person name="Wang X."/>
            <person name="Wang S."/>
            <person name="Zhang T."/>
            <person name="Zhou Y."/>
            <person name="He R."/>
            <person name="Meng N."/>
            <person name="Wang Y."/>
            <person name="Liu W."/>
            <person name="Liu Z."/>
            <person name="Liu J."/>
            <person name="Guo Q."/>
            <person name="Huang H."/>
            <person name="Sederoff R.R."/>
            <person name="Wang G."/>
            <person name="Qu G."/>
            <person name="Chen S."/>
        </authorList>
    </citation>
    <scope>NUCLEOTIDE SEQUENCE [LARGE SCALE GENOMIC DNA]</scope>
    <source>
        <strain evidence="2">SC-2020</strain>
    </source>
</reference>
<gene>
    <name evidence="2" type="ORF">NC653_036315</name>
</gene>